<gene>
    <name evidence="1" type="ORF">TNCT_551091</name>
</gene>
<accession>A0A8X6F277</accession>
<evidence type="ECO:0008006" key="3">
    <source>
        <dbReference type="Google" id="ProtNLM"/>
    </source>
</evidence>
<dbReference type="AlphaFoldDB" id="A0A8X6F277"/>
<reference evidence="1" key="1">
    <citation type="submission" date="2020-07" db="EMBL/GenBank/DDBJ databases">
        <title>Multicomponent nature underlies the extraordinary mechanical properties of spider dragline silk.</title>
        <authorList>
            <person name="Kono N."/>
            <person name="Nakamura H."/>
            <person name="Mori M."/>
            <person name="Yoshida Y."/>
            <person name="Ohtoshi R."/>
            <person name="Malay A.D."/>
            <person name="Moran D.A.P."/>
            <person name="Tomita M."/>
            <person name="Numata K."/>
            <person name="Arakawa K."/>
        </authorList>
    </citation>
    <scope>NUCLEOTIDE SEQUENCE</scope>
</reference>
<protein>
    <recommendedName>
        <fullName evidence="3">Zinc finger BED domain-containing protein 5</fullName>
    </recommendedName>
</protein>
<organism evidence="1 2">
    <name type="scientific">Trichonephila clavata</name>
    <name type="common">Joro spider</name>
    <name type="synonym">Nephila clavata</name>
    <dbReference type="NCBI Taxonomy" id="2740835"/>
    <lineage>
        <taxon>Eukaryota</taxon>
        <taxon>Metazoa</taxon>
        <taxon>Ecdysozoa</taxon>
        <taxon>Arthropoda</taxon>
        <taxon>Chelicerata</taxon>
        <taxon>Arachnida</taxon>
        <taxon>Araneae</taxon>
        <taxon>Araneomorphae</taxon>
        <taxon>Entelegynae</taxon>
        <taxon>Araneoidea</taxon>
        <taxon>Nephilidae</taxon>
        <taxon>Trichonephila</taxon>
    </lineage>
</organism>
<comment type="caution">
    <text evidence="1">The sequence shown here is derived from an EMBL/GenBank/DDBJ whole genome shotgun (WGS) entry which is preliminary data.</text>
</comment>
<dbReference type="OrthoDB" id="6436562at2759"/>
<dbReference type="EMBL" id="BMAO01000752">
    <property type="protein sequence ID" value="GFQ68978.1"/>
    <property type="molecule type" value="Genomic_DNA"/>
</dbReference>
<proteinExistence type="predicted"/>
<evidence type="ECO:0000313" key="2">
    <source>
        <dbReference type="Proteomes" id="UP000887116"/>
    </source>
</evidence>
<name>A0A8X6F277_TRICU</name>
<evidence type="ECO:0000313" key="1">
    <source>
        <dbReference type="EMBL" id="GFQ68978.1"/>
    </source>
</evidence>
<keyword evidence="2" id="KW-1185">Reference proteome</keyword>
<dbReference type="Proteomes" id="UP000887116">
    <property type="component" value="Unassembled WGS sequence"/>
</dbReference>
<sequence>MAEYPEIATSAFKSLLPFLTTYLCEAGFSAVAATETKQRNKQDKQHTLGVTVPYYSQMELSRRKGTCSLT</sequence>